<dbReference type="Pfam" id="PF04983">
    <property type="entry name" value="RNA_pol_Rpb1_3"/>
    <property type="match status" value="1"/>
</dbReference>
<evidence type="ECO:0000256" key="3">
    <source>
        <dbReference type="ARBA" id="ARBA00022478"/>
    </source>
</evidence>
<reference evidence="15" key="1">
    <citation type="submission" date="2021-01" db="EMBL/GenBank/DDBJ databases">
        <authorList>
            <person name="Corre E."/>
            <person name="Pelletier E."/>
            <person name="Niang G."/>
            <person name="Scheremetjew M."/>
            <person name="Finn R."/>
            <person name="Kale V."/>
            <person name="Holt S."/>
            <person name="Cochrane G."/>
            <person name="Meng A."/>
            <person name="Brown T."/>
            <person name="Cohen L."/>
        </authorList>
    </citation>
    <scope>NUCLEOTIDE SEQUENCE</scope>
    <source>
        <strain evidence="15">Clade-D-RCC2593</strain>
    </source>
</reference>
<dbReference type="CDD" id="cd01435">
    <property type="entry name" value="RNAP_I_RPA1_N"/>
    <property type="match status" value="1"/>
</dbReference>
<comment type="subcellular location">
    <subcellularLocation>
        <location evidence="1">Nucleus</location>
    </subcellularLocation>
</comment>
<keyword evidence="8" id="KW-0862">Zinc</keyword>
<dbReference type="PANTHER" id="PTHR19376">
    <property type="entry name" value="DNA-DIRECTED RNA POLYMERASE"/>
    <property type="match status" value="1"/>
</dbReference>
<gene>
    <name evidence="15" type="ORF">OMED0937_LOCUS32</name>
</gene>
<feature type="compositionally biased region" description="Acidic residues" evidence="13">
    <location>
        <begin position="316"/>
        <end position="327"/>
    </location>
</feature>
<dbReference type="InterPro" id="IPR007080">
    <property type="entry name" value="RNA_pol_Rpb1_1"/>
</dbReference>
<dbReference type="GO" id="GO:0005736">
    <property type="term" value="C:RNA polymerase I complex"/>
    <property type="evidence" value="ECO:0007669"/>
    <property type="project" value="TreeGrafter"/>
</dbReference>
<comment type="similarity">
    <text evidence="2">Belongs to the RNA polymerase beta' chain family. RpoC1 subfamily.</text>
</comment>
<evidence type="ECO:0000256" key="4">
    <source>
        <dbReference type="ARBA" id="ARBA00022640"/>
    </source>
</evidence>
<evidence type="ECO:0000256" key="10">
    <source>
        <dbReference type="ARBA" id="ARBA00023163"/>
    </source>
</evidence>
<dbReference type="InterPro" id="IPR044893">
    <property type="entry name" value="RNA_pol_Rpb1_clamp_domain"/>
</dbReference>
<evidence type="ECO:0000256" key="8">
    <source>
        <dbReference type="ARBA" id="ARBA00022833"/>
    </source>
</evidence>
<keyword evidence="10 12" id="KW-0804">Transcription</keyword>
<feature type="compositionally biased region" description="Basic and acidic residues" evidence="13">
    <location>
        <begin position="1457"/>
        <end position="1466"/>
    </location>
</feature>
<keyword evidence="7" id="KW-0479">Metal-binding</keyword>
<dbReference type="EMBL" id="HBEE01000046">
    <property type="protein sequence ID" value="CAD8318712.1"/>
    <property type="molecule type" value="Transcribed_RNA"/>
</dbReference>
<dbReference type="GO" id="GO:0003899">
    <property type="term" value="F:DNA-directed RNA polymerase activity"/>
    <property type="evidence" value="ECO:0007669"/>
    <property type="project" value="UniProtKB-EC"/>
</dbReference>
<comment type="catalytic activity">
    <reaction evidence="12">
        <text>RNA(n) + a ribonucleoside 5'-triphosphate = RNA(n+1) + diphosphate</text>
        <dbReference type="Rhea" id="RHEA:21248"/>
        <dbReference type="Rhea" id="RHEA-COMP:14527"/>
        <dbReference type="Rhea" id="RHEA-COMP:17342"/>
        <dbReference type="ChEBI" id="CHEBI:33019"/>
        <dbReference type="ChEBI" id="CHEBI:61557"/>
        <dbReference type="ChEBI" id="CHEBI:140395"/>
        <dbReference type="EC" id="2.7.7.6"/>
    </reaction>
</comment>
<dbReference type="InterPro" id="IPR038120">
    <property type="entry name" value="Rpb1_funnel_sf"/>
</dbReference>
<evidence type="ECO:0000256" key="11">
    <source>
        <dbReference type="ARBA" id="ARBA00023242"/>
    </source>
</evidence>
<dbReference type="Pfam" id="PF04997">
    <property type="entry name" value="RNA_pol_Rpb1_1"/>
    <property type="match status" value="1"/>
</dbReference>
<dbReference type="Gene3D" id="1.10.150.390">
    <property type="match status" value="1"/>
</dbReference>
<dbReference type="InterPro" id="IPR006592">
    <property type="entry name" value="RNA_pol_N"/>
</dbReference>
<dbReference type="EC" id="2.7.7.6" evidence="12"/>
<feature type="domain" description="RNA polymerase N-terminal" evidence="14">
    <location>
        <begin position="416"/>
        <end position="740"/>
    </location>
</feature>
<dbReference type="GO" id="GO:0006351">
    <property type="term" value="P:DNA-templated transcription"/>
    <property type="evidence" value="ECO:0007669"/>
    <property type="project" value="InterPro"/>
</dbReference>
<evidence type="ECO:0000256" key="13">
    <source>
        <dbReference type="SAM" id="MobiDB-lite"/>
    </source>
</evidence>
<dbReference type="CDD" id="cd02735">
    <property type="entry name" value="RNAP_I_Rpa1_C"/>
    <property type="match status" value="1"/>
</dbReference>
<dbReference type="Gene3D" id="2.40.40.20">
    <property type="match status" value="1"/>
</dbReference>
<feature type="region of interest" description="Disordered" evidence="13">
    <location>
        <begin position="1406"/>
        <end position="1511"/>
    </location>
</feature>
<keyword evidence="9" id="KW-0460">Magnesium</keyword>
<dbReference type="GO" id="GO:0003677">
    <property type="term" value="F:DNA binding"/>
    <property type="evidence" value="ECO:0007669"/>
    <property type="project" value="InterPro"/>
</dbReference>
<dbReference type="Pfam" id="PF04998">
    <property type="entry name" value="RNA_pol_Rpb1_5"/>
    <property type="match status" value="1"/>
</dbReference>
<feature type="compositionally biased region" description="Acidic residues" evidence="13">
    <location>
        <begin position="345"/>
        <end position="356"/>
    </location>
</feature>
<organism evidence="15">
    <name type="scientific">Ostreococcus mediterraneus</name>
    <dbReference type="NCBI Taxonomy" id="1486918"/>
    <lineage>
        <taxon>Eukaryota</taxon>
        <taxon>Viridiplantae</taxon>
        <taxon>Chlorophyta</taxon>
        <taxon>Mamiellophyceae</taxon>
        <taxon>Mamiellales</taxon>
        <taxon>Bathycoccaceae</taxon>
        <taxon>Ostreococcus</taxon>
    </lineage>
</organism>
<dbReference type="GO" id="GO:0046872">
    <property type="term" value="F:metal ion binding"/>
    <property type="evidence" value="ECO:0007669"/>
    <property type="project" value="UniProtKB-KW"/>
</dbReference>
<dbReference type="InterPro" id="IPR047107">
    <property type="entry name" value="DNA-dir_RNA_pol1_lsu_C"/>
</dbReference>
<keyword evidence="6 12" id="KW-0548">Nucleotidyltransferase</keyword>
<proteinExistence type="inferred from homology"/>
<feature type="compositionally biased region" description="Basic and acidic residues" evidence="13">
    <location>
        <begin position="1428"/>
        <end position="1440"/>
    </location>
</feature>
<feature type="compositionally biased region" description="Acidic residues" evidence="13">
    <location>
        <begin position="1441"/>
        <end position="1456"/>
    </location>
</feature>
<evidence type="ECO:0000313" key="15">
    <source>
        <dbReference type="EMBL" id="CAD8318712.1"/>
    </source>
</evidence>
<feature type="compositionally biased region" description="Acidic residues" evidence="13">
    <location>
        <begin position="1467"/>
        <end position="1495"/>
    </location>
</feature>
<feature type="compositionally biased region" description="Acidic residues" evidence="13">
    <location>
        <begin position="1415"/>
        <end position="1427"/>
    </location>
</feature>
<evidence type="ECO:0000256" key="9">
    <source>
        <dbReference type="ARBA" id="ARBA00022842"/>
    </source>
</evidence>
<keyword evidence="11" id="KW-0539">Nucleus</keyword>
<evidence type="ECO:0000259" key="14">
    <source>
        <dbReference type="SMART" id="SM00663"/>
    </source>
</evidence>
<dbReference type="SUPFAM" id="SSF64484">
    <property type="entry name" value="beta and beta-prime subunits of DNA dependent RNA-polymerase"/>
    <property type="match status" value="1"/>
</dbReference>
<accession>A0A7R9ZC70</accession>
<sequence length="1765" mass="192976">MSPSRAPASSTSATCEVKQPSVLCKEIESASFSFYDAEEVRRISVKRVTNPVLFDGLNNAVPDGLYDPALGPTDAKATCVTCKYPGSMCGGHFGHLELVVPVYNPLVFGTVVRLLKTTCFHCHQFRMHSDRVRKFRQRLLMLMDGDIEGAENSAGPEVSKNTKKEMAEIWKGVENEGDAEAMDLDNILDVLPELRKKGGRATTTWTSVTSTAARNLIKEFLSIQPKTCENCKAVNPSVKTEGHNKIFRSQLTKQHHQNNLARGIDINEDMAFLARSASAESADSHEGAAKLSGTEMDARLIPAKKAAKKKKHQGDESDASTDDDKDDKDDKDGSDSDGDGSGSDQDSEESDSDDMQVSERVPASTKPLYITPIEARALLKRLWGKEFDFCSLVWAANPQGRESRVSGGFVKRSDPSRFFIQTLLVTPSKFRPPSKMGDMVFEHPQNTSLTAIIQANLSLAELFRTPPTVPEPPEVRAGRAVRAWLALQSGVNRLIDASKSDGADAKLVMGIRQQLEKKEGLFRMNMMGKRVNFAARSVISPDPYLGTSEIGVPPVFAKKLTFPELVTPHNVDLMRQLVENGPEIHPGANAIEDERGRVIHLDKFTAEKRAAIAKTLLATTASGSADAPARPLAKKVYRHLRNGDVMLVNRQPTLHKPGILAHTARVLKGQRTIRMHYSNCSTFNADFDGDEINLHFPQDHLGRAEAYEIMHGDRQFTVPTDGKPLRGLIQDHICSGLLLSMRDSFFDRSEFTQLLYSALVDYCGDALGTIDIPAPAIFKPQVLWTGKQVLSSVLAHVTRGRPPMTFTAPCKISANFFGGDDSGEDMLIIRRNYLCTGVVDKNMFGKYGLVHAVAELHGRSNAGALLSILSRLFTNFLQKHGFTCGMDDLILTQQAELDRIDELAKADDACKTATAEVAEASGKPDAVVQQSVANKLIENPEWGAQLDMKASGALNKVTSATVKKCLPFGTKKPFSKNCLSIMTISGAKGSLVNFSQIAAALGQQELEGRRVPRMPSGKTLPCFEPFDTSARANGYIADRFFSGLSPPEYFFHCMAGREGLVDTAVKTARSGYLQRCLVKNLESLKVNYDFTVRDCDGSIVQFQYGDDCIDVTRSGYISQFEFLAENPELILLNSKEAIELLPKLNRENRKVLEEIARDDAIPRFSTENFGDQLGVLPEKFSKELKAFIDSRPAGYFASEGAKNKDIGRNASLASKSGLTAEEFAMLMNMRYLSNVAQPGEAVGVIAAQSVGEPSTQMTLNTFHFAGRGEANVTLGIPRLRELLMAASKKLLTPVMVLPLKEGCRTKEAADTLCRRLRRAILAELITKLTVKIRDYVKGADGVLTRTYNVQITMREGNDDGDPDEVTFNQFATAVKKKFAPMLLARIGSEMKKAKVKGIIIKNAASSEQGAAQNANDDDKEELSDDAAADDKKTKKVKFEANGDEDDDDEDEEDDEEGAKTEKRKADEDEADTDTDSDSSDDSDDSESDDSSDGEEGAERTAATKKRKPKAIEHSDAGVLISADALDDVIEIDAKSRTVEFEIPVGIVSPNVLVLEIAQDCAVKTIVRETRGINKTFVIGKPADEDPRGTQPLSVQTDGISFGAAWSHSDLIDVNNIKSNSVWDIMQTFGVEAGRATLVSEVRAVFGVYGIGVDARHLSLIGDFMTQQGEYRPCNRSGIEKSTSPFLKMSYETATSFLTDSTIRGETDTLNSPSSRIVVGRTVDLGTGSFGLKYDLTRGNKLASLMKGKTVTTGGKETGKKTTFLD</sequence>
<dbReference type="SMART" id="SM00663">
    <property type="entry name" value="RPOLA_N"/>
    <property type="match status" value="1"/>
</dbReference>
<keyword evidence="5 12" id="KW-0808">Transferase</keyword>
<dbReference type="InterPro" id="IPR042102">
    <property type="entry name" value="RNA_pol_Rpb1_3_sf"/>
</dbReference>
<dbReference type="Gene3D" id="3.30.70.2850">
    <property type="match status" value="1"/>
</dbReference>
<dbReference type="InterPro" id="IPR015699">
    <property type="entry name" value="DNA-dir_RNA_pol1_lsu_N"/>
</dbReference>
<comment type="function">
    <text evidence="12">DNA-dependent RNA polymerase catalyzes the transcription of DNA into RNA using the four ribonucleoside triphosphates as substrates.</text>
</comment>
<evidence type="ECO:0000256" key="12">
    <source>
        <dbReference type="RuleBase" id="RU004279"/>
    </source>
</evidence>
<protein>
    <recommendedName>
        <fullName evidence="12">DNA-directed RNA polymerase subunit</fullName>
        <ecNumber evidence="12">2.7.7.6</ecNumber>
    </recommendedName>
</protein>
<dbReference type="InterPro" id="IPR007081">
    <property type="entry name" value="RNA_pol_Rpb1_5"/>
</dbReference>
<dbReference type="Gene3D" id="6.10.250.2940">
    <property type="match status" value="1"/>
</dbReference>
<dbReference type="Gene3D" id="1.10.132.30">
    <property type="match status" value="1"/>
</dbReference>
<evidence type="ECO:0000256" key="2">
    <source>
        <dbReference type="ARBA" id="ARBA00007207"/>
    </source>
</evidence>
<evidence type="ECO:0000256" key="1">
    <source>
        <dbReference type="ARBA" id="ARBA00004123"/>
    </source>
</evidence>
<dbReference type="InterPro" id="IPR007083">
    <property type="entry name" value="RNA_pol_Rpb1_4"/>
</dbReference>
<dbReference type="Pfam" id="PF00623">
    <property type="entry name" value="RNA_pol_Rpb1_2"/>
    <property type="match status" value="1"/>
</dbReference>
<dbReference type="Gene3D" id="4.10.860.120">
    <property type="entry name" value="RNA polymerase II, clamp domain"/>
    <property type="match status" value="1"/>
</dbReference>
<dbReference type="Gene3D" id="6.20.50.80">
    <property type="match status" value="1"/>
</dbReference>
<evidence type="ECO:0000256" key="5">
    <source>
        <dbReference type="ARBA" id="ARBA00022679"/>
    </source>
</evidence>
<dbReference type="Pfam" id="PF05000">
    <property type="entry name" value="RNA_pol_Rpb1_4"/>
    <property type="match status" value="1"/>
</dbReference>
<dbReference type="InterPro" id="IPR000722">
    <property type="entry name" value="RNA_pol_asu"/>
</dbReference>
<evidence type="ECO:0000256" key="6">
    <source>
        <dbReference type="ARBA" id="ARBA00022695"/>
    </source>
</evidence>
<dbReference type="Gene3D" id="1.10.274.100">
    <property type="entry name" value="RNA polymerase Rpb1, domain 3"/>
    <property type="match status" value="1"/>
</dbReference>
<evidence type="ECO:0000256" key="7">
    <source>
        <dbReference type="ARBA" id="ARBA00022723"/>
    </source>
</evidence>
<keyword evidence="3 12" id="KW-0240">DNA-directed RNA polymerase</keyword>
<dbReference type="PANTHER" id="PTHR19376:SF11">
    <property type="entry name" value="DNA-DIRECTED RNA POLYMERASE I SUBUNIT RPA1"/>
    <property type="match status" value="1"/>
</dbReference>
<dbReference type="Gene3D" id="3.30.1490.180">
    <property type="entry name" value="RNA polymerase ii"/>
    <property type="match status" value="1"/>
</dbReference>
<keyword evidence="4" id="KW-0934">Plastid</keyword>
<feature type="region of interest" description="Disordered" evidence="13">
    <location>
        <begin position="277"/>
        <end position="363"/>
    </location>
</feature>
<name>A0A7R9ZC70_9CHLO</name>
<dbReference type="InterPro" id="IPR045867">
    <property type="entry name" value="DNA-dir_RpoC_beta_prime"/>
</dbReference>
<dbReference type="InterPro" id="IPR007066">
    <property type="entry name" value="RNA_pol_Rpb1_3"/>
</dbReference>